<evidence type="ECO:0000256" key="1">
    <source>
        <dbReference type="SAM" id="Coils"/>
    </source>
</evidence>
<dbReference type="Proteomes" id="UP001652626">
    <property type="component" value="Chromosome 10"/>
</dbReference>
<keyword evidence="2" id="KW-1185">Reference proteome</keyword>
<dbReference type="GeneID" id="113391688"/>
<gene>
    <name evidence="3" type="primary">LOC113391688</name>
</gene>
<dbReference type="AlphaFoldDB" id="A0A8B8HGA1"/>
<dbReference type="InterPro" id="IPR052270">
    <property type="entry name" value="CACF_protein"/>
</dbReference>
<keyword evidence="1" id="KW-0175">Coiled coil</keyword>
<protein>
    <submittedName>
        <fullName evidence="3">Repetitive organellar protein</fullName>
    </submittedName>
</protein>
<dbReference type="PANTHER" id="PTHR22028">
    <property type="entry name" value="SFI1 SPINDLE BODY DOMAIN-CONTAINING PROTEIN-RELATED"/>
    <property type="match status" value="1"/>
</dbReference>
<dbReference type="OMA" id="LTHCGQQ"/>
<evidence type="ECO:0000313" key="3">
    <source>
        <dbReference type="RefSeq" id="XP_026483530.2"/>
    </source>
</evidence>
<feature type="coiled-coil region" evidence="1">
    <location>
        <begin position="381"/>
        <end position="445"/>
    </location>
</feature>
<sequence>MNLQNESTIKSVDKFSKIQSLSQKKQHYLPPTSEDNQSIDDEIALFLKQSSDSKVNLAIENDVDFKLGVKEKPKLQENTIYTRKVRSIHSHSLDVDSNKNLIRSICVERELKTNDVLKNSTNDCVVKNIEQKNVMNNNNSAPTLNEVKRDLQSLLIMMAINSDMDDNAESDDILGQKKNLEADSSKYITQDKTSNQLESPYNFQSQDLVKFLHVSSVRKKLSYHEKYISKKYIRKWKLYVSNRKENLALKQRQETLNNFFDKLSRKKNNAINEMESAAKSKFSVRDYNTYQQRYKVQKHIIALQKNKLEEQNKVIEQLKYNKIVECSRNSVDEMREDIRKTYFEIDKHLKPKIKCLTNELKIKEFEEPALVLHCLKVPQFLQRMERRAREREEKHAMIRERRKQIEEERIKQKQQAELAKLEIDKEEKMKRIKELRDKRKKERIETIRKKQHVEKLRALIVMADLHYEKYLVIKYGIRPLRRLIAIKHDNIEKAKAHYRFQLLRNVFLNWMWYTEDMWFDRNYKADDFNRKNILREAFSGFKKNHHEYVLKKQVAEDYYDLYVTKVVFRKFVQGIDVVKREFELKWKKAVTYYNSNILFKTFTCWRTLPALNALKREQDARKLRWREKVLLVVPDYIPPED</sequence>
<feature type="coiled-coil region" evidence="1">
    <location>
        <begin position="260"/>
        <end position="321"/>
    </location>
</feature>
<reference evidence="3" key="1">
    <citation type="submission" date="2025-08" db="UniProtKB">
        <authorList>
            <consortium name="RefSeq"/>
        </authorList>
    </citation>
    <scope>IDENTIFICATION</scope>
    <source>
        <tissue evidence="3">Whole body</tissue>
    </source>
</reference>
<dbReference type="OrthoDB" id="6256972at2759"/>
<dbReference type="RefSeq" id="XP_026483530.2">
    <property type="nucleotide sequence ID" value="XM_026627745.2"/>
</dbReference>
<proteinExistence type="predicted"/>
<organism evidence="2 3">
    <name type="scientific">Vanessa tameamea</name>
    <name type="common">Kamehameha butterfly</name>
    <dbReference type="NCBI Taxonomy" id="334116"/>
    <lineage>
        <taxon>Eukaryota</taxon>
        <taxon>Metazoa</taxon>
        <taxon>Ecdysozoa</taxon>
        <taxon>Arthropoda</taxon>
        <taxon>Hexapoda</taxon>
        <taxon>Insecta</taxon>
        <taxon>Pterygota</taxon>
        <taxon>Neoptera</taxon>
        <taxon>Endopterygota</taxon>
        <taxon>Lepidoptera</taxon>
        <taxon>Glossata</taxon>
        <taxon>Ditrysia</taxon>
        <taxon>Papilionoidea</taxon>
        <taxon>Nymphalidae</taxon>
        <taxon>Nymphalinae</taxon>
        <taxon>Vanessa</taxon>
    </lineage>
</organism>
<dbReference type="PANTHER" id="PTHR22028:SF5">
    <property type="entry name" value="COILED-COIL DOMAIN-CONTAINING PROTEIN 191"/>
    <property type="match status" value="1"/>
</dbReference>
<name>A0A8B8HGA1_VANTA</name>
<evidence type="ECO:0000313" key="2">
    <source>
        <dbReference type="Proteomes" id="UP001652626"/>
    </source>
</evidence>
<accession>A0A8B8HGA1</accession>